<dbReference type="Proteomes" id="UP000499080">
    <property type="component" value="Unassembled WGS sequence"/>
</dbReference>
<feature type="region of interest" description="Disordered" evidence="1">
    <location>
        <begin position="79"/>
        <end position="99"/>
    </location>
</feature>
<accession>A0A4Y2UQB9</accession>
<keyword evidence="3" id="KW-1185">Reference proteome</keyword>
<sequence>MDTHHNLEEDYSTHSSRLRGTWTSIGKVLTSGQRIPGLKPDSTENTPFMWACCALNHTQWPNVLPLVWCGSLERRMPAHVPFSSSDRSSKLRGPSQNLPRVASKRDVYITKLN</sequence>
<name>A0A4Y2UQB9_ARAVE</name>
<comment type="caution">
    <text evidence="2">The sequence shown here is derived from an EMBL/GenBank/DDBJ whole genome shotgun (WGS) entry which is preliminary data.</text>
</comment>
<evidence type="ECO:0000313" key="3">
    <source>
        <dbReference type="Proteomes" id="UP000499080"/>
    </source>
</evidence>
<protein>
    <submittedName>
        <fullName evidence="2">Uncharacterized protein</fullName>
    </submittedName>
</protein>
<dbReference type="AlphaFoldDB" id="A0A4Y2UQB9"/>
<gene>
    <name evidence="2" type="ORF">AVEN_207571_1</name>
</gene>
<dbReference type="EMBL" id="BGPR01038108">
    <property type="protein sequence ID" value="GBO13886.1"/>
    <property type="molecule type" value="Genomic_DNA"/>
</dbReference>
<evidence type="ECO:0000256" key="1">
    <source>
        <dbReference type="SAM" id="MobiDB-lite"/>
    </source>
</evidence>
<reference evidence="2 3" key="1">
    <citation type="journal article" date="2019" name="Sci. Rep.">
        <title>Orb-weaving spider Araneus ventricosus genome elucidates the spidroin gene catalogue.</title>
        <authorList>
            <person name="Kono N."/>
            <person name="Nakamura H."/>
            <person name="Ohtoshi R."/>
            <person name="Moran D.A.P."/>
            <person name="Shinohara A."/>
            <person name="Yoshida Y."/>
            <person name="Fujiwara M."/>
            <person name="Mori M."/>
            <person name="Tomita M."/>
            <person name="Arakawa K."/>
        </authorList>
    </citation>
    <scope>NUCLEOTIDE SEQUENCE [LARGE SCALE GENOMIC DNA]</scope>
</reference>
<proteinExistence type="predicted"/>
<organism evidence="2 3">
    <name type="scientific">Araneus ventricosus</name>
    <name type="common">Orbweaver spider</name>
    <name type="synonym">Epeira ventricosa</name>
    <dbReference type="NCBI Taxonomy" id="182803"/>
    <lineage>
        <taxon>Eukaryota</taxon>
        <taxon>Metazoa</taxon>
        <taxon>Ecdysozoa</taxon>
        <taxon>Arthropoda</taxon>
        <taxon>Chelicerata</taxon>
        <taxon>Arachnida</taxon>
        <taxon>Araneae</taxon>
        <taxon>Araneomorphae</taxon>
        <taxon>Entelegynae</taxon>
        <taxon>Araneoidea</taxon>
        <taxon>Araneidae</taxon>
        <taxon>Araneus</taxon>
    </lineage>
</organism>
<evidence type="ECO:0000313" key="2">
    <source>
        <dbReference type="EMBL" id="GBO13886.1"/>
    </source>
</evidence>